<keyword evidence="4 10" id="KW-0378">Hydrolase</keyword>
<dbReference type="PROSITE" id="PS51273">
    <property type="entry name" value="GATASE_TYPE_1"/>
    <property type="match status" value="1"/>
</dbReference>
<keyword evidence="14" id="KW-1185">Reference proteome</keyword>
<dbReference type="Proteomes" id="UP000016587">
    <property type="component" value="Chromosome"/>
</dbReference>
<keyword evidence="10" id="KW-0963">Cytoplasm</keyword>
<evidence type="ECO:0000256" key="5">
    <source>
        <dbReference type="ARBA" id="ARBA00022962"/>
    </source>
</evidence>
<evidence type="ECO:0000256" key="3">
    <source>
        <dbReference type="ARBA" id="ARBA00022605"/>
    </source>
</evidence>
<dbReference type="SUPFAM" id="SSF52317">
    <property type="entry name" value="Class I glutamine amidotransferase-like"/>
    <property type="match status" value="1"/>
</dbReference>
<gene>
    <name evidence="10" type="primary">hisH</name>
    <name evidence="13" type="ORF">DGI_1525</name>
</gene>
<evidence type="ECO:0000256" key="6">
    <source>
        <dbReference type="ARBA" id="ARBA00023102"/>
    </source>
</evidence>
<dbReference type="OrthoDB" id="9807749at2"/>
<keyword evidence="5 10" id="KW-0315">Glutamine amidotransferase</keyword>
<dbReference type="HOGENOM" id="CLU_071837_2_2_7"/>
<comment type="function">
    <text evidence="10">IGPS catalyzes the conversion of PRFAR and glutamine to IGP, AICAR and glutamate. The HisH subunit catalyzes the hydrolysis of glutamine to glutamate and ammonia as part of the synthesis of IGP and AICAR. The resulting ammonia molecule is channeled to the active site of HisF.</text>
</comment>
<protein>
    <recommendedName>
        <fullName evidence="10">Imidazole glycerol phosphate synthase subunit HisH</fullName>
        <ecNumber evidence="10">4.3.2.10</ecNumber>
    </recommendedName>
    <alternativeName>
        <fullName evidence="10">IGP synthase glutaminase subunit</fullName>
        <ecNumber evidence="10">3.5.1.2</ecNumber>
    </alternativeName>
    <alternativeName>
        <fullName evidence="10">IGP synthase subunit HisH</fullName>
    </alternativeName>
    <alternativeName>
        <fullName evidence="10">ImGP synthase subunit HisH</fullName>
        <shortName evidence="10">IGPS subunit HisH</shortName>
    </alternativeName>
</protein>
<evidence type="ECO:0000256" key="8">
    <source>
        <dbReference type="ARBA" id="ARBA00047838"/>
    </source>
</evidence>
<dbReference type="Gene3D" id="3.40.50.880">
    <property type="match status" value="1"/>
</dbReference>
<reference evidence="13 14" key="1">
    <citation type="journal article" date="2013" name="J. Bacteriol.">
        <title>Roles of HynAB and Ech, the only two hydrogenases found in the model sulfate reducer Desulfovibrio gigas.</title>
        <authorList>
            <person name="Morais-Silva F.O."/>
            <person name="Santos C.I."/>
            <person name="Rodrigues R."/>
            <person name="Pereira I.A."/>
            <person name="Rodrigues-Pousada C."/>
        </authorList>
    </citation>
    <scope>NUCLEOTIDE SEQUENCE [LARGE SCALE GENOMIC DNA]</scope>
    <source>
        <strain evidence="14">ATCC 19364 / DSM 1382 / NCIMB 9332 / VKM B-1759</strain>
    </source>
</reference>
<comment type="catalytic activity">
    <reaction evidence="8 10">
        <text>5-[(5-phospho-1-deoxy-D-ribulos-1-ylimino)methylamino]-1-(5-phospho-beta-D-ribosyl)imidazole-4-carboxamide + L-glutamine = D-erythro-1-(imidazol-4-yl)glycerol 3-phosphate + 5-amino-1-(5-phospho-beta-D-ribosyl)imidazole-4-carboxamide + L-glutamate + H(+)</text>
        <dbReference type="Rhea" id="RHEA:24793"/>
        <dbReference type="ChEBI" id="CHEBI:15378"/>
        <dbReference type="ChEBI" id="CHEBI:29985"/>
        <dbReference type="ChEBI" id="CHEBI:58278"/>
        <dbReference type="ChEBI" id="CHEBI:58359"/>
        <dbReference type="ChEBI" id="CHEBI:58475"/>
        <dbReference type="ChEBI" id="CHEBI:58525"/>
        <dbReference type="EC" id="4.3.2.10"/>
    </reaction>
</comment>
<evidence type="ECO:0000256" key="4">
    <source>
        <dbReference type="ARBA" id="ARBA00022801"/>
    </source>
</evidence>
<dbReference type="KEGG" id="dgg:DGI_1525"/>
<feature type="active site" evidence="10 11">
    <location>
        <position position="187"/>
    </location>
</feature>
<evidence type="ECO:0000259" key="12">
    <source>
        <dbReference type="Pfam" id="PF00117"/>
    </source>
</evidence>
<dbReference type="CDD" id="cd01748">
    <property type="entry name" value="GATase1_IGP_Synthase"/>
    <property type="match status" value="1"/>
</dbReference>
<proteinExistence type="inferred from homology"/>
<dbReference type="EMBL" id="CP006585">
    <property type="protein sequence ID" value="AGW13366.1"/>
    <property type="molecule type" value="Genomic_DNA"/>
</dbReference>
<comment type="subcellular location">
    <subcellularLocation>
        <location evidence="10">Cytoplasm</location>
    </subcellularLocation>
</comment>
<feature type="active site" evidence="10 11">
    <location>
        <position position="189"/>
    </location>
</feature>
<dbReference type="AlphaFoldDB" id="T2GB58"/>
<dbReference type="PANTHER" id="PTHR42701:SF1">
    <property type="entry name" value="IMIDAZOLE GLYCEROL PHOSPHATE SYNTHASE SUBUNIT HISH"/>
    <property type="match status" value="1"/>
</dbReference>
<dbReference type="PANTHER" id="PTHR42701">
    <property type="entry name" value="IMIDAZOLE GLYCEROL PHOSPHATE SYNTHASE SUBUNIT HISH"/>
    <property type="match status" value="1"/>
</dbReference>
<keyword evidence="7 10" id="KW-0456">Lyase</keyword>
<name>T2GB58_MEGG1</name>
<comment type="pathway">
    <text evidence="1 10">Amino-acid biosynthesis; L-histidine biosynthesis; L-histidine from 5-phospho-alpha-D-ribose 1-diphosphate: step 5/9.</text>
</comment>
<dbReference type="EC" id="4.3.2.10" evidence="10"/>
<evidence type="ECO:0000256" key="2">
    <source>
        <dbReference type="ARBA" id="ARBA00011152"/>
    </source>
</evidence>
<dbReference type="InterPro" id="IPR010139">
    <property type="entry name" value="Imidazole-glycPsynth_HisH"/>
</dbReference>
<comment type="subunit">
    <text evidence="2 10">Heterodimer of HisH and HisF.</text>
</comment>
<dbReference type="UniPathway" id="UPA00031">
    <property type="reaction ID" value="UER00010"/>
</dbReference>
<dbReference type="HAMAP" id="MF_00278">
    <property type="entry name" value="HisH"/>
    <property type="match status" value="1"/>
</dbReference>
<organism evidence="13 14">
    <name type="scientific">Megalodesulfovibrio gigas (strain ATCC 19364 / DSM 1382 / NCIMB 9332 / VKM B-1759)</name>
    <name type="common">Desulfovibrio gigas</name>
    <dbReference type="NCBI Taxonomy" id="1121448"/>
    <lineage>
        <taxon>Bacteria</taxon>
        <taxon>Pseudomonadati</taxon>
        <taxon>Thermodesulfobacteriota</taxon>
        <taxon>Desulfovibrionia</taxon>
        <taxon>Desulfovibrionales</taxon>
        <taxon>Desulfovibrionaceae</taxon>
        <taxon>Megalodesulfovibrio</taxon>
    </lineage>
</organism>
<evidence type="ECO:0000313" key="13">
    <source>
        <dbReference type="EMBL" id="AGW13366.1"/>
    </source>
</evidence>
<dbReference type="GO" id="GO:0000105">
    <property type="term" value="P:L-histidine biosynthetic process"/>
    <property type="evidence" value="ECO:0007669"/>
    <property type="project" value="UniProtKB-UniRule"/>
</dbReference>
<feature type="active site" description="Nucleophile" evidence="10 11">
    <location>
        <position position="79"/>
    </location>
</feature>
<reference evidence="14" key="2">
    <citation type="submission" date="2013-07" db="EMBL/GenBank/DDBJ databases">
        <authorList>
            <person name="Morais-Silva F.O."/>
            <person name="Rezende A.M."/>
            <person name="Pimentel C."/>
            <person name="Resende D.M."/>
            <person name="Santos C.I."/>
            <person name="Clemente C."/>
            <person name="de Oliveira L.M."/>
            <person name="da Silva S.M."/>
            <person name="Costa D.A."/>
            <person name="Varela-Raposo A."/>
            <person name="Horacio E.C.A."/>
            <person name="Matos M."/>
            <person name="Flores O."/>
            <person name="Ruiz J.C."/>
            <person name="Rodrigues-Pousada C."/>
        </authorList>
    </citation>
    <scope>NUCLEOTIDE SEQUENCE [LARGE SCALE GENOMIC DNA]</scope>
    <source>
        <strain evidence="14">ATCC 19364 / DSM 1382 / NCIMB 9332 / VKM B-1759</strain>
    </source>
</reference>
<evidence type="ECO:0000256" key="1">
    <source>
        <dbReference type="ARBA" id="ARBA00005091"/>
    </source>
</evidence>
<evidence type="ECO:0000256" key="7">
    <source>
        <dbReference type="ARBA" id="ARBA00023239"/>
    </source>
</evidence>
<dbReference type="GO" id="GO:0004359">
    <property type="term" value="F:glutaminase activity"/>
    <property type="evidence" value="ECO:0007669"/>
    <property type="project" value="UniProtKB-EC"/>
</dbReference>
<keyword evidence="13" id="KW-0808">Transferase</keyword>
<dbReference type="STRING" id="1121448.DGI_1525"/>
<keyword evidence="6 10" id="KW-0368">Histidine biosynthesis</keyword>
<dbReference type="GO" id="GO:0000107">
    <property type="term" value="F:imidazoleglycerol-phosphate synthase activity"/>
    <property type="evidence" value="ECO:0007669"/>
    <property type="project" value="UniProtKB-UniRule"/>
</dbReference>
<dbReference type="GO" id="GO:0016829">
    <property type="term" value="F:lyase activity"/>
    <property type="evidence" value="ECO:0007669"/>
    <property type="project" value="UniProtKB-KW"/>
</dbReference>
<dbReference type="Pfam" id="PF00117">
    <property type="entry name" value="GATase"/>
    <property type="match status" value="1"/>
</dbReference>
<dbReference type="eggNOG" id="COG0118">
    <property type="taxonomic scope" value="Bacteria"/>
</dbReference>
<dbReference type="InterPro" id="IPR017926">
    <property type="entry name" value="GATASE"/>
</dbReference>
<dbReference type="PATRIC" id="fig|1121448.10.peg.1522"/>
<evidence type="ECO:0000256" key="9">
    <source>
        <dbReference type="ARBA" id="ARBA00049534"/>
    </source>
</evidence>
<comment type="catalytic activity">
    <reaction evidence="9 10">
        <text>L-glutamine + H2O = L-glutamate + NH4(+)</text>
        <dbReference type="Rhea" id="RHEA:15889"/>
        <dbReference type="ChEBI" id="CHEBI:15377"/>
        <dbReference type="ChEBI" id="CHEBI:28938"/>
        <dbReference type="ChEBI" id="CHEBI:29985"/>
        <dbReference type="ChEBI" id="CHEBI:58359"/>
        <dbReference type="EC" id="3.5.1.2"/>
    </reaction>
</comment>
<dbReference type="InterPro" id="IPR029062">
    <property type="entry name" value="Class_I_gatase-like"/>
</dbReference>
<dbReference type="NCBIfam" id="TIGR01855">
    <property type="entry name" value="IMP_synth_hisH"/>
    <property type="match status" value="1"/>
</dbReference>
<dbReference type="EC" id="3.5.1.2" evidence="10"/>
<evidence type="ECO:0000313" key="14">
    <source>
        <dbReference type="Proteomes" id="UP000016587"/>
    </source>
</evidence>
<accession>T2GB58</accession>
<evidence type="ECO:0000256" key="10">
    <source>
        <dbReference type="HAMAP-Rule" id="MF_00278"/>
    </source>
</evidence>
<dbReference type="PIRSF" id="PIRSF000495">
    <property type="entry name" value="Amidotransf_hisH"/>
    <property type="match status" value="1"/>
</dbReference>
<sequence length="213" mass="23333">MLAILDYKAGNQTSVKRALDHLGIPNAITNDPAVIGTARGLIFPGVGAAGQAMGELQATGLDHLIREMVQADKPLLGICVGCQILLSYSQENNTKALDIIPGECVLFNPAWTDETGSSIRVPHMGWNRVHLHAPCPLFEGIAPESEFYFVHSYYPDPKAEFVIGTTTYGQAFCSVHGAPGLWAVQFHPEKSGRPGLRLLKNFWEYCQEERRAV</sequence>
<dbReference type="RefSeq" id="WP_021760190.1">
    <property type="nucleotide sequence ID" value="NC_022444.1"/>
</dbReference>
<keyword evidence="3 10" id="KW-0028">Amino-acid biosynthesis</keyword>
<dbReference type="GO" id="GO:0005737">
    <property type="term" value="C:cytoplasm"/>
    <property type="evidence" value="ECO:0007669"/>
    <property type="project" value="UniProtKB-SubCell"/>
</dbReference>
<feature type="domain" description="Glutamine amidotransferase" evidence="12">
    <location>
        <begin position="4"/>
        <end position="202"/>
    </location>
</feature>
<evidence type="ECO:0000256" key="11">
    <source>
        <dbReference type="PIRSR" id="PIRSR000495-1"/>
    </source>
</evidence>